<keyword evidence="1" id="KW-1133">Transmembrane helix</keyword>
<dbReference type="Proteomes" id="UP000238479">
    <property type="component" value="Chromosome 4"/>
</dbReference>
<dbReference type="Gramene" id="PRQ38385">
    <property type="protein sequence ID" value="PRQ38385"/>
    <property type="gene ID" value="RchiOBHm_Chr4g0413321"/>
</dbReference>
<keyword evidence="3" id="KW-1185">Reference proteome</keyword>
<reference evidence="2 3" key="1">
    <citation type="journal article" date="2018" name="Nat. Genet.">
        <title>The Rosa genome provides new insights in the design of modern roses.</title>
        <authorList>
            <person name="Bendahmane M."/>
        </authorList>
    </citation>
    <scope>NUCLEOTIDE SEQUENCE [LARGE SCALE GENOMIC DNA]</scope>
    <source>
        <strain evidence="3">cv. Old Blush</strain>
    </source>
</reference>
<protein>
    <submittedName>
        <fullName evidence="2">Uncharacterized protein</fullName>
    </submittedName>
</protein>
<comment type="caution">
    <text evidence="2">The sequence shown here is derived from an EMBL/GenBank/DDBJ whole genome shotgun (WGS) entry which is preliminary data.</text>
</comment>
<accession>A0A2P6QW29</accession>
<evidence type="ECO:0000313" key="2">
    <source>
        <dbReference type="EMBL" id="PRQ38385.1"/>
    </source>
</evidence>
<dbReference type="AlphaFoldDB" id="A0A2P6QW29"/>
<keyword evidence="1" id="KW-0812">Transmembrane</keyword>
<proteinExistence type="predicted"/>
<sequence>MTSGGMAMAFSRPIVVATMLCWSGRITVVAWLWRIWADHGSNMARRFRGGLQWLGFGSVVGGAAMIVCATSGCWRWCFGLQSTFSVGLDLDPFSWASNLGWGVLP</sequence>
<gene>
    <name evidence="2" type="ORF">RchiOBHm_Chr4g0413321</name>
</gene>
<name>A0A2P6QW29_ROSCH</name>
<feature type="transmembrane region" description="Helical" evidence="1">
    <location>
        <begin position="12"/>
        <end position="33"/>
    </location>
</feature>
<feature type="transmembrane region" description="Helical" evidence="1">
    <location>
        <begin position="53"/>
        <end position="74"/>
    </location>
</feature>
<evidence type="ECO:0000313" key="3">
    <source>
        <dbReference type="Proteomes" id="UP000238479"/>
    </source>
</evidence>
<keyword evidence="1" id="KW-0472">Membrane</keyword>
<dbReference type="EMBL" id="PDCK01000042">
    <property type="protein sequence ID" value="PRQ38385.1"/>
    <property type="molecule type" value="Genomic_DNA"/>
</dbReference>
<organism evidence="2 3">
    <name type="scientific">Rosa chinensis</name>
    <name type="common">China rose</name>
    <dbReference type="NCBI Taxonomy" id="74649"/>
    <lineage>
        <taxon>Eukaryota</taxon>
        <taxon>Viridiplantae</taxon>
        <taxon>Streptophyta</taxon>
        <taxon>Embryophyta</taxon>
        <taxon>Tracheophyta</taxon>
        <taxon>Spermatophyta</taxon>
        <taxon>Magnoliopsida</taxon>
        <taxon>eudicotyledons</taxon>
        <taxon>Gunneridae</taxon>
        <taxon>Pentapetalae</taxon>
        <taxon>rosids</taxon>
        <taxon>fabids</taxon>
        <taxon>Rosales</taxon>
        <taxon>Rosaceae</taxon>
        <taxon>Rosoideae</taxon>
        <taxon>Rosoideae incertae sedis</taxon>
        <taxon>Rosa</taxon>
    </lineage>
</organism>
<evidence type="ECO:0000256" key="1">
    <source>
        <dbReference type="SAM" id="Phobius"/>
    </source>
</evidence>